<accession>A0A0A8UVH9</accession>
<dbReference type="HOGENOM" id="CLU_2991156_0_0_6"/>
<organism evidence="1 2">
    <name type="scientific">Legionella hackeliae</name>
    <dbReference type="NCBI Taxonomy" id="449"/>
    <lineage>
        <taxon>Bacteria</taxon>
        <taxon>Pseudomonadati</taxon>
        <taxon>Pseudomonadota</taxon>
        <taxon>Gammaproteobacteria</taxon>
        <taxon>Legionellales</taxon>
        <taxon>Legionellaceae</taxon>
        <taxon>Legionella</taxon>
    </lineage>
</organism>
<dbReference type="AlphaFoldDB" id="A0A0A8UVH9"/>
<reference evidence="2" key="1">
    <citation type="submission" date="2014-09" db="EMBL/GenBank/DDBJ databases">
        <authorList>
            <person name="Gomez-Valero L."/>
        </authorList>
    </citation>
    <scope>NUCLEOTIDE SEQUENCE [LARGE SCALE GENOMIC DNA]</scope>
    <source>
        <strain evidence="2">ATCC35250</strain>
    </source>
</reference>
<sequence>MVHKILIKAKVVKYNSKDLSPNLESVVQEFSIHLIVSLIRDLALNKRKGEYRAKDRF</sequence>
<dbReference type="KEGG" id="lha:LHA_2506"/>
<dbReference type="STRING" id="449.LHA_2506"/>
<name>A0A0A8UVH9_LEGHA</name>
<evidence type="ECO:0000313" key="1">
    <source>
        <dbReference type="EMBL" id="CEK11516.1"/>
    </source>
</evidence>
<protein>
    <submittedName>
        <fullName evidence="1">Uncharacterized protein</fullName>
    </submittedName>
</protein>
<dbReference type="EMBL" id="LN681225">
    <property type="protein sequence ID" value="CEK11516.1"/>
    <property type="molecule type" value="Genomic_DNA"/>
</dbReference>
<keyword evidence="2" id="KW-1185">Reference proteome</keyword>
<proteinExistence type="predicted"/>
<evidence type="ECO:0000313" key="2">
    <source>
        <dbReference type="Proteomes" id="UP000032803"/>
    </source>
</evidence>
<dbReference type="Proteomes" id="UP000032803">
    <property type="component" value="Chromosome I"/>
</dbReference>
<gene>
    <name evidence="1" type="ORF">LHA_2506</name>
</gene>